<proteinExistence type="predicted"/>
<dbReference type="EMBL" id="CADCTB010000055">
    <property type="protein sequence ID" value="CAA9224657.1"/>
    <property type="molecule type" value="Genomic_DNA"/>
</dbReference>
<organism evidence="2">
    <name type="scientific">uncultured Acidimicrobiales bacterium</name>
    <dbReference type="NCBI Taxonomy" id="310071"/>
    <lineage>
        <taxon>Bacteria</taxon>
        <taxon>Bacillati</taxon>
        <taxon>Actinomycetota</taxon>
        <taxon>Acidimicrobiia</taxon>
        <taxon>Acidimicrobiales</taxon>
        <taxon>environmental samples</taxon>
    </lineage>
</organism>
<feature type="compositionally biased region" description="Basic and acidic residues" evidence="1">
    <location>
        <begin position="11"/>
        <end position="20"/>
    </location>
</feature>
<name>A0A6J4HIJ9_9ACTN</name>
<evidence type="ECO:0000256" key="1">
    <source>
        <dbReference type="SAM" id="MobiDB-lite"/>
    </source>
</evidence>
<gene>
    <name evidence="2" type="ORF">AVDCRST_MAG10-852</name>
</gene>
<reference evidence="2" key="1">
    <citation type="submission" date="2020-02" db="EMBL/GenBank/DDBJ databases">
        <authorList>
            <person name="Meier V. D."/>
        </authorList>
    </citation>
    <scope>NUCLEOTIDE SEQUENCE</scope>
    <source>
        <strain evidence="2">AVDCRST_MAG10</strain>
    </source>
</reference>
<evidence type="ECO:0000313" key="2">
    <source>
        <dbReference type="EMBL" id="CAA9224657.1"/>
    </source>
</evidence>
<accession>A0A6J4HIJ9</accession>
<feature type="region of interest" description="Disordered" evidence="1">
    <location>
        <begin position="1"/>
        <end position="44"/>
    </location>
</feature>
<sequence length="44" mass="4773">MPFDGSRKRHFEPGALDRPDGAVAGMIRRQGRSGLEQPPPTARG</sequence>
<protein>
    <submittedName>
        <fullName evidence="2">Uncharacterized protein</fullName>
    </submittedName>
</protein>
<dbReference type="AlphaFoldDB" id="A0A6J4HIJ9"/>